<dbReference type="AlphaFoldDB" id="A0A9P7DGA3"/>
<dbReference type="RefSeq" id="XP_041159529.1">
    <property type="nucleotide sequence ID" value="XM_041310892.1"/>
</dbReference>
<proteinExistence type="predicted"/>
<evidence type="ECO:0000313" key="1">
    <source>
        <dbReference type="EMBL" id="KAG1792992.1"/>
    </source>
</evidence>
<organism evidence="1 2">
    <name type="scientific">Suillus plorans</name>
    <dbReference type="NCBI Taxonomy" id="116603"/>
    <lineage>
        <taxon>Eukaryota</taxon>
        <taxon>Fungi</taxon>
        <taxon>Dikarya</taxon>
        <taxon>Basidiomycota</taxon>
        <taxon>Agaricomycotina</taxon>
        <taxon>Agaricomycetes</taxon>
        <taxon>Agaricomycetidae</taxon>
        <taxon>Boletales</taxon>
        <taxon>Suillineae</taxon>
        <taxon>Suillaceae</taxon>
        <taxon>Suillus</taxon>
    </lineage>
</organism>
<keyword evidence="2" id="KW-1185">Reference proteome</keyword>
<gene>
    <name evidence="1" type="ORF">HD556DRAFT_535210</name>
</gene>
<reference evidence="1" key="1">
    <citation type="journal article" date="2020" name="New Phytol.">
        <title>Comparative genomics reveals dynamic genome evolution in host specialist ectomycorrhizal fungi.</title>
        <authorList>
            <person name="Lofgren L.A."/>
            <person name="Nguyen N.H."/>
            <person name="Vilgalys R."/>
            <person name="Ruytinx J."/>
            <person name="Liao H.L."/>
            <person name="Branco S."/>
            <person name="Kuo A."/>
            <person name="LaButti K."/>
            <person name="Lipzen A."/>
            <person name="Andreopoulos W."/>
            <person name="Pangilinan J."/>
            <person name="Riley R."/>
            <person name="Hundley H."/>
            <person name="Na H."/>
            <person name="Barry K."/>
            <person name="Grigoriev I.V."/>
            <person name="Stajich J.E."/>
            <person name="Kennedy P.G."/>
        </authorList>
    </citation>
    <scope>NUCLEOTIDE SEQUENCE</scope>
    <source>
        <strain evidence="1">S12</strain>
    </source>
</reference>
<protein>
    <submittedName>
        <fullName evidence="1">Uncharacterized protein</fullName>
    </submittedName>
</protein>
<sequence>MTPPKTPTFLLGVHTIPLWAHPNIACSPRFLFATRHHGNTHSLLVNERKARSDDKVSGDDMEEDLVNTNIHDFCDGLEYSMIIECLPFPNETVQPCFGLQTAATGKFVSNTEPNNTRKRDCKRYILLCPLTLHDIRLILLEYTIYCPVHYH</sequence>
<dbReference type="Proteomes" id="UP000719766">
    <property type="component" value="Unassembled WGS sequence"/>
</dbReference>
<evidence type="ECO:0000313" key="2">
    <source>
        <dbReference type="Proteomes" id="UP000719766"/>
    </source>
</evidence>
<dbReference type="OrthoDB" id="2661395at2759"/>
<dbReference type="EMBL" id="JABBWE010000033">
    <property type="protein sequence ID" value="KAG1792992.1"/>
    <property type="molecule type" value="Genomic_DNA"/>
</dbReference>
<name>A0A9P7DGA3_9AGAM</name>
<accession>A0A9P7DGA3</accession>
<comment type="caution">
    <text evidence="1">The sequence shown here is derived from an EMBL/GenBank/DDBJ whole genome shotgun (WGS) entry which is preliminary data.</text>
</comment>
<dbReference type="GeneID" id="64604656"/>